<keyword evidence="3" id="KW-1185">Reference proteome</keyword>
<evidence type="ECO:0000313" key="3">
    <source>
        <dbReference type="Proteomes" id="UP000431401"/>
    </source>
</evidence>
<accession>A0A7K0DJE5</accession>
<keyword evidence="1" id="KW-0812">Transmembrane</keyword>
<proteinExistence type="predicted"/>
<evidence type="ECO:0000313" key="2">
    <source>
        <dbReference type="EMBL" id="MQY25829.1"/>
    </source>
</evidence>
<name>A0A7K0DJE5_9NOCA</name>
<keyword evidence="1" id="KW-1133">Transmembrane helix</keyword>
<sequence length="149" mass="15445">MKIAELVRRGGFFGSSPSARRGAASAAAVLVVVALLVWWWWPESTKPVVLHAATPDRSATVTVGNPRLGSSDIDIALADGDGKAVAGATIRVAAVEESSGAAGPPVTATATDSGRYRAADVPFTATGQWELRVLVENTVPLILPLWIGD</sequence>
<evidence type="ECO:0008006" key="4">
    <source>
        <dbReference type="Google" id="ProtNLM"/>
    </source>
</evidence>
<dbReference type="AlphaFoldDB" id="A0A7K0DJE5"/>
<gene>
    <name evidence="2" type="ORF">NRB56_13880</name>
</gene>
<reference evidence="2 3" key="1">
    <citation type="submission" date="2019-10" db="EMBL/GenBank/DDBJ databases">
        <title>Nocardia macrotermitis sp. nov. and Nocardia aurantia sp. nov., isolated from the gut of fungus growing-termite Macrotermes natalensis.</title>
        <authorList>
            <person name="Benndorf R."/>
            <person name="Schwitalla J."/>
            <person name="Martin K."/>
            <person name="De Beer W."/>
            <person name="Kaster A.-K."/>
            <person name="Vollmers J."/>
            <person name="Poulsen M."/>
            <person name="Beemelmanns C."/>
        </authorList>
    </citation>
    <scope>NUCLEOTIDE SEQUENCE [LARGE SCALE GENOMIC DNA]</scope>
    <source>
        <strain evidence="2 3">RB56</strain>
    </source>
</reference>
<dbReference type="EMBL" id="WEGI01000003">
    <property type="protein sequence ID" value="MQY25829.1"/>
    <property type="molecule type" value="Genomic_DNA"/>
</dbReference>
<keyword evidence="1" id="KW-0472">Membrane</keyword>
<feature type="transmembrane region" description="Helical" evidence="1">
    <location>
        <begin position="21"/>
        <end position="41"/>
    </location>
</feature>
<dbReference type="Proteomes" id="UP000431401">
    <property type="component" value="Unassembled WGS sequence"/>
</dbReference>
<organism evidence="2 3">
    <name type="scientific">Nocardia aurantia</name>
    <dbReference type="NCBI Taxonomy" id="2585199"/>
    <lineage>
        <taxon>Bacteria</taxon>
        <taxon>Bacillati</taxon>
        <taxon>Actinomycetota</taxon>
        <taxon>Actinomycetes</taxon>
        <taxon>Mycobacteriales</taxon>
        <taxon>Nocardiaceae</taxon>
        <taxon>Nocardia</taxon>
    </lineage>
</organism>
<protein>
    <recommendedName>
        <fullName evidence="4">YtkA-like domain-containing protein</fullName>
    </recommendedName>
</protein>
<evidence type="ECO:0000256" key="1">
    <source>
        <dbReference type="SAM" id="Phobius"/>
    </source>
</evidence>
<comment type="caution">
    <text evidence="2">The sequence shown here is derived from an EMBL/GenBank/DDBJ whole genome shotgun (WGS) entry which is preliminary data.</text>
</comment>